<dbReference type="Proteomes" id="UP000302139">
    <property type="component" value="Unassembled WGS sequence"/>
</dbReference>
<dbReference type="GeneID" id="41540817"/>
<dbReference type="STRING" id="33903.AQJ43_04800"/>
<reference evidence="2 5" key="2">
    <citation type="submission" date="2019-04" db="EMBL/GenBank/DDBJ databases">
        <title>Draft genome sequences of Streptomyces avermitilis NBRC 14893.</title>
        <authorList>
            <person name="Komaki H."/>
            <person name="Tamura T."/>
            <person name="Hosoyama A."/>
        </authorList>
    </citation>
    <scope>NUCLEOTIDE SEQUENCE [LARGE SCALE GENOMIC DNA]</scope>
    <source>
        <strain evidence="2 5">NBRC 14893</strain>
    </source>
</reference>
<reference evidence="3 4" key="1">
    <citation type="submission" date="2019-04" db="EMBL/GenBank/DDBJ databases">
        <title>Draft genome sequences of Streptomyces avermitilis ATCC 31267.</title>
        <authorList>
            <person name="Komaki H."/>
            <person name="Tamura T."/>
            <person name="Hosoyama A."/>
        </authorList>
    </citation>
    <scope>NUCLEOTIDE SEQUENCE [LARGE SCALE GENOMIC DNA]</scope>
    <source>
        <strain evidence="3 4">ATCC 31267</strain>
    </source>
</reference>
<comment type="caution">
    <text evidence="2">The sequence shown here is derived from an EMBL/GenBank/DDBJ whole genome shotgun (WGS) entry which is preliminary data.</text>
</comment>
<feature type="region of interest" description="Disordered" evidence="1">
    <location>
        <begin position="167"/>
        <end position="194"/>
    </location>
</feature>
<evidence type="ECO:0000313" key="5">
    <source>
        <dbReference type="Proteomes" id="UP000302139"/>
    </source>
</evidence>
<dbReference type="Proteomes" id="UP000299211">
    <property type="component" value="Unassembled WGS sequence"/>
</dbReference>
<evidence type="ECO:0000256" key="1">
    <source>
        <dbReference type="SAM" id="MobiDB-lite"/>
    </source>
</evidence>
<proteinExistence type="predicted"/>
<organism evidence="2 5">
    <name type="scientific">Streptomyces avermitilis</name>
    <dbReference type="NCBI Taxonomy" id="33903"/>
    <lineage>
        <taxon>Bacteria</taxon>
        <taxon>Bacillati</taxon>
        <taxon>Actinomycetota</taxon>
        <taxon>Actinomycetes</taxon>
        <taxon>Kitasatosporales</taxon>
        <taxon>Streptomycetaceae</taxon>
        <taxon>Streptomyces</taxon>
    </lineage>
</organism>
<gene>
    <name evidence="2" type="ORF">SAV14893_031100</name>
    <name evidence="3" type="ORF">SAV31267_056260</name>
</gene>
<dbReference type="EMBL" id="BJHY01000001">
    <property type="protein sequence ID" value="GDY76141.1"/>
    <property type="molecule type" value="Genomic_DNA"/>
</dbReference>
<dbReference type="RefSeq" id="WP_237528830.1">
    <property type="nucleotide sequence ID" value="NZ_BAABTN010000080.1"/>
</dbReference>
<protein>
    <submittedName>
        <fullName evidence="2">Uncharacterized protein</fullName>
    </submittedName>
</protein>
<evidence type="ECO:0000313" key="2">
    <source>
        <dbReference type="EMBL" id="GDY63717.1"/>
    </source>
</evidence>
<dbReference type="EMBL" id="BJHX01000001">
    <property type="protein sequence ID" value="GDY63717.1"/>
    <property type="molecule type" value="Genomic_DNA"/>
</dbReference>
<dbReference type="AlphaFoldDB" id="A0A4D4LZ44"/>
<name>A0A4D4LZ44_STRAX</name>
<accession>A0A4D4LZ44</accession>
<evidence type="ECO:0000313" key="4">
    <source>
        <dbReference type="Proteomes" id="UP000299211"/>
    </source>
</evidence>
<sequence length="194" mass="20912">MSGELSTRSGAGRPADKVERCPLHGVWALGSRVGYSPVGVSSPVVGVPSDGAHSVREAESDPHPSLEEVAKAQHVPKGAKAVAEWWRDLDPVTRGILLQEKGDELRKAGITSPLYKWRAADEGWFRSVQHRGRHGQGSGVLGPRAGQHYLGKSGEPLVLDIDRILMDDPGPRDGTAEQELVLHRSSTREATAPR</sequence>
<evidence type="ECO:0000313" key="3">
    <source>
        <dbReference type="EMBL" id="GDY76141.1"/>
    </source>
</evidence>